<proteinExistence type="predicted"/>
<evidence type="ECO:0000313" key="3">
    <source>
        <dbReference type="Proteomes" id="UP001146469"/>
    </source>
</evidence>
<dbReference type="AlphaFoldDB" id="A0A9X3LK74"/>
<dbReference type="RefSeq" id="WP_035005571.1">
    <property type="nucleotide sequence ID" value="NZ_JAKMUT010000003.1"/>
</dbReference>
<protein>
    <recommendedName>
        <fullName evidence="4">Secreted protein</fullName>
    </recommendedName>
</protein>
<keyword evidence="1" id="KW-0732">Signal</keyword>
<sequence>MAFSRRLTRAAAALTTACALAVPTVVAPTTAGAQVQGSIDHLGRPAPHVLDQIEAFANNPQLPPNVKASLKKLVGFFRGDGKPGVDVPENAPAFTQFGWPTVSGQCIGGKNKAVGTAMGVPGPAKLPLPGIGAGEVNFVFTAMGTGTVAKKQTTAMNVHWININTGKMGRTPLGYTGINPKGPATVNGVAKTGKGTVIALLEGGVTTHEKESGNSNCNFLPTAALLQV</sequence>
<feature type="chain" id="PRO_5040881489" description="Secreted protein" evidence="1">
    <location>
        <begin position="22"/>
        <end position="228"/>
    </location>
</feature>
<organism evidence="2 3">
    <name type="scientific">Corynebacterium evansiae</name>
    <dbReference type="NCBI Taxonomy" id="2913499"/>
    <lineage>
        <taxon>Bacteria</taxon>
        <taxon>Bacillati</taxon>
        <taxon>Actinomycetota</taxon>
        <taxon>Actinomycetes</taxon>
        <taxon>Mycobacteriales</taxon>
        <taxon>Corynebacteriaceae</taxon>
        <taxon>Corynebacterium</taxon>
    </lineage>
</organism>
<dbReference type="EMBL" id="JAKMUT010000003">
    <property type="protein sequence ID" value="MCZ9289427.1"/>
    <property type="molecule type" value="Genomic_DNA"/>
</dbReference>
<evidence type="ECO:0000256" key="1">
    <source>
        <dbReference type="SAM" id="SignalP"/>
    </source>
</evidence>
<dbReference type="Proteomes" id="UP001146469">
    <property type="component" value="Unassembled WGS sequence"/>
</dbReference>
<accession>A0A9X3LK74</accession>
<feature type="signal peptide" evidence="1">
    <location>
        <begin position="1"/>
        <end position="21"/>
    </location>
</feature>
<comment type="caution">
    <text evidence="2">The sequence shown here is derived from an EMBL/GenBank/DDBJ whole genome shotgun (WGS) entry which is preliminary data.</text>
</comment>
<evidence type="ECO:0000313" key="2">
    <source>
        <dbReference type="EMBL" id="MCZ9289427.1"/>
    </source>
</evidence>
<name>A0A9X3LK74_9CORY</name>
<gene>
    <name evidence="2" type="ORF">L8V00_04280</name>
</gene>
<keyword evidence="3" id="KW-1185">Reference proteome</keyword>
<reference evidence="2" key="1">
    <citation type="submission" date="2022-02" db="EMBL/GenBank/DDBJ databases">
        <title>Corynebacterium sp. from urogenital microbiome.</title>
        <authorList>
            <person name="Cappelli E.A."/>
            <person name="Ribeiro T.G."/>
            <person name="Peixe L."/>
        </authorList>
    </citation>
    <scope>NUCLEOTIDE SEQUENCE</scope>
    <source>
        <strain evidence="2">C8Ua_174</strain>
    </source>
</reference>
<evidence type="ECO:0008006" key="4">
    <source>
        <dbReference type="Google" id="ProtNLM"/>
    </source>
</evidence>